<comment type="caution">
    <text evidence="1">The sequence shown here is derived from an EMBL/GenBank/DDBJ whole genome shotgun (WGS) entry which is preliminary data.</text>
</comment>
<proteinExistence type="predicted"/>
<dbReference type="AlphaFoldDB" id="A0AAV1WXX6"/>
<gene>
    <name evidence="1" type="ORF">LLUT_LOCUS14934</name>
</gene>
<accession>A0AAV1WXX6</accession>
<organism evidence="1 2">
    <name type="scientific">Lupinus luteus</name>
    <name type="common">European yellow lupine</name>
    <dbReference type="NCBI Taxonomy" id="3873"/>
    <lineage>
        <taxon>Eukaryota</taxon>
        <taxon>Viridiplantae</taxon>
        <taxon>Streptophyta</taxon>
        <taxon>Embryophyta</taxon>
        <taxon>Tracheophyta</taxon>
        <taxon>Spermatophyta</taxon>
        <taxon>Magnoliopsida</taxon>
        <taxon>eudicotyledons</taxon>
        <taxon>Gunneridae</taxon>
        <taxon>Pentapetalae</taxon>
        <taxon>rosids</taxon>
        <taxon>fabids</taxon>
        <taxon>Fabales</taxon>
        <taxon>Fabaceae</taxon>
        <taxon>Papilionoideae</taxon>
        <taxon>50 kb inversion clade</taxon>
        <taxon>genistoids sensu lato</taxon>
        <taxon>core genistoids</taxon>
        <taxon>Genisteae</taxon>
        <taxon>Lupinus</taxon>
    </lineage>
</organism>
<reference evidence="1 2" key="1">
    <citation type="submission" date="2024-03" db="EMBL/GenBank/DDBJ databases">
        <authorList>
            <person name="Martinez-Hernandez J."/>
        </authorList>
    </citation>
    <scope>NUCLEOTIDE SEQUENCE [LARGE SCALE GENOMIC DNA]</scope>
</reference>
<dbReference type="EMBL" id="CAXHTB010000010">
    <property type="protein sequence ID" value="CAL0313874.1"/>
    <property type="molecule type" value="Genomic_DNA"/>
</dbReference>
<name>A0AAV1WXX6_LUPLU</name>
<evidence type="ECO:0000313" key="1">
    <source>
        <dbReference type="EMBL" id="CAL0313874.1"/>
    </source>
</evidence>
<dbReference type="Proteomes" id="UP001497480">
    <property type="component" value="Unassembled WGS sequence"/>
</dbReference>
<sequence>MEQKFQILLRNVINQNNSGVVMEALATMLSTPGTSTSTHVPNNDKLYCCKLGTRNCGTTFPLLAHFNRACDANLYYIWVIVY</sequence>
<keyword evidence="2" id="KW-1185">Reference proteome</keyword>
<evidence type="ECO:0000313" key="2">
    <source>
        <dbReference type="Proteomes" id="UP001497480"/>
    </source>
</evidence>
<protein>
    <submittedName>
        <fullName evidence="1">Uncharacterized protein</fullName>
    </submittedName>
</protein>